<gene>
    <name evidence="1" type="ORF">SAMN05421643_1312</name>
</gene>
<keyword evidence="2" id="KW-1185">Reference proteome</keyword>
<sequence>MQLFHDLLDQSKQLNQAPFQAQLAYHAQKGRYKTIHQGLIIPNLPAPLHYLNFLSIIGQPNAPMLRNESAIHSTALDTATIIASVSPHMVGQLNSYSIKQECHFKKEYFQFADREMISGNFPHFRIQRKDKELSFDLSITTSNIISYFTKLRMGLADHWSLLCQCEGEIIYKEQKMAIRQMGCFEYARSINFSYLPLAFFTYQVINLKNNRQLLLAQVRDSFNGILQSRLYLRDGKTGIAQMFDENVRFKVHRVYPKVKTPNGQIMYLPREFEWGYEGKDGTCISVQAQSRGDFKFGLAAGYVGSFKYQLKMNHHEEIGESGYCEYIDCRSLTWQEKNKQEKMRDEFANSVPFACKK</sequence>
<dbReference type="Pfam" id="PF20375">
    <property type="entry name" value="DUF6670"/>
    <property type="match status" value="1"/>
</dbReference>
<dbReference type="RefSeq" id="WP_086184197.1">
    <property type="nucleotide sequence ID" value="NZ_FNPK01000031.1"/>
</dbReference>
<accession>A0A1H3MUT2</accession>
<protein>
    <submittedName>
        <fullName evidence="1">Uncharacterized protein</fullName>
    </submittedName>
</protein>
<evidence type="ECO:0000313" key="2">
    <source>
        <dbReference type="Proteomes" id="UP000199035"/>
    </source>
</evidence>
<organism evidence="1 2">
    <name type="scientific">Acinetobacter kyonggiensis</name>
    <dbReference type="NCBI Taxonomy" id="595670"/>
    <lineage>
        <taxon>Bacteria</taxon>
        <taxon>Pseudomonadati</taxon>
        <taxon>Pseudomonadota</taxon>
        <taxon>Gammaproteobacteria</taxon>
        <taxon>Moraxellales</taxon>
        <taxon>Moraxellaceae</taxon>
        <taxon>Acinetobacter</taxon>
    </lineage>
</organism>
<proteinExistence type="predicted"/>
<dbReference type="InterPro" id="IPR046611">
    <property type="entry name" value="DUF6670"/>
</dbReference>
<evidence type="ECO:0000313" key="1">
    <source>
        <dbReference type="EMBL" id="SDY79749.1"/>
    </source>
</evidence>
<dbReference type="EMBL" id="FNPK01000031">
    <property type="protein sequence ID" value="SDY79749.1"/>
    <property type="molecule type" value="Genomic_DNA"/>
</dbReference>
<dbReference type="Proteomes" id="UP000199035">
    <property type="component" value="Unassembled WGS sequence"/>
</dbReference>
<reference evidence="2" key="1">
    <citation type="submission" date="2016-10" db="EMBL/GenBank/DDBJ databases">
        <authorList>
            <person name="Varghese N."/>
            <person name="Submissions S."/>
        </authorList>
    </citation>
    <scope>NUCLEOTIDE SEQUENCE [LARGE SCALE GENOMIC DNA]</scope>
    <source>
        <strain evidence="2">ANC 5109</strain>
    </source>
</reference>
<name>A0A1H3MUT2_9GAMM</name>
<dbReference type="STRING" id="595670.SAMN05421643_1312"/>
<dbReference type="AlphaFoldDB" id="A0A1H3MUT2"/>